<dbReference type="OrthoDB" id="9794407at2"/>
<feature type="binding site" evidence="3">
    <location>
        <position position="74"/>
    </location>
    <ligand>
        <name>substrate</name>
    </ligand>
</feature>
<dbReference type="RefSeq" id="WP_134244262.1">
    <property type="nucleotide sequence ID" value="NZ_SNTY01000025.1"/>
</dbReference>
<evidence type="ECO:0000256" key="1">
    <source>
        <dbReference type="ARBA" id="ARBA00007274"/>
    </source>
</evidence>
<dbReference type="InterPro" id="IPR011004">
    <property type="entry name" value="Trimer_LpxA-like_sf"/>
</dbReference>
<dbReference type="InterPro" id="IPR041561">
    <property type="entry name" value="PglD_N"/>
</dbReference>
<feature type="site" description="Increases basicity of active site His" evidence="2">
    <location>
        <position position="142"/>
    </location>
</feature>
<keyword evidence="5" id="KW-0808">Transferase</keyword>
<dbReference type="AlphaFoldDB" id="A0A4Y7XBY0"/>
<feature type="binding site" evidence="3">
    <location>
        <position position="150"/>
    </location>
    <ligand>
        <name>acetyl-CoA</name>
        <dbReference type="ChEBI" id="CHEBI:57288"/>
    </ligand>
</feature>
<dbReference type="GO" id="GO:0016740">
    <property type="term" value="F:transferase activity"/>
    <property type="evidence" value="ECO:0007669"/>
    <property type="project" value="UniProtKB-KW"/>
</dbReference>
<evidence type="ECO:0000256" key="3">
    <source>
        <dbReference type="PIRSR" id="PIRSR620019-2"/>
    </source>
</evidence>
<sequence>MLRKEKHRLLILGAGGYGKSLAEVAALTGQWAEICFIDDQWPRLKDKNDYLVISDIAHLKNMDLMNCEAIAAVGNNQIRKRWHEMSTEMGIPLATIIHPQAIISPSVKIEAGVSIMAGCVLGTDVQVHRGCILNSGVILDHDVVIEEYAHLSIGVKVAGNIRIAEFSSLEVGSTIVHNG</sequence>
<dbReference type="InterPro" id="IPR020019">
    <property type="entry name" value="AcTrfase_PglD-like"/>
</dbReference>
<feature type="domain" description="PglD N-terminal" evidence="4">
    <location>
        <begin position="8"/>
        <end position="85"/>
    </location>
</feature>
<comment type="similarity">
    <text evidence="1">Belongs to the transferase hexapeptide repeat family.</text>
</comment>
<dbReference type="EMBL" id="SNTY01000025">
    <property type="protein sequence ID" value="TEU26815.1"/>
    <property type="molecule type" value="Genomic_DNA"/>
</dbReference>
<dbReference type="CDD" id="cd03360">
    <property type="entry name" value="LbH_AT_putative"/>
    <property type="match status" value="1"/>
</dbReference>
<evidence type="ECO:0000313" key="5">
    <source>
        <dbReference type="EMBL" id="TEU26815.1"/>
    </source>
</evidence>
<accession>A0A4Y7XBY0</accession>
<dbReference type="Gene3D" id="2.160.10.10">
    <property type="entry name" value="Hexapeptide repeat proteins"/>
    <property type="match status" value="1"/>
</dbReference>
<reference evidence="5 6" key="1">
    <citation type="submission" date="2019-03" db="EMBL/GenBank/DDBJ databases">
        <title>Alkanindiges illinoisensis: a potential pathogenic isolated from ascites of a gastric cancer patient with abdominal metastasis.</title>
        <authorList>
            <person name="Hu X."/>
            <person name="Yang B."/>
            <person name="Yan X."/>
            <person name="Lin L."/>
            <person name="Zhao H."/>
            <person name="Zhou F."/>
            <person name="Su B."/>
            <person name="Chen J."/>
            <person name="Rui Y."/>
            <person name="Wang Q."/>
            <person name="Zheng L."/>
        </authorList>
    </citation>
    <scope>NUCLEOTIDE SEQUENCE [LARGE SCALE GENOMIC DNA]</scope>
    <source>
        <strain evidence="5 6">NFYY 23406</strain>
    </source>
</reference>
<evidence type="ECO:0000256" key="2">
    <source>
        <dbReference type="PIRSR" id="PIRSR620019-1"/>
    </source>
</evidence>
<dbReference type="PANTHER" id="PTHR43300:SF7">
    <property type="entry name" value="UDP-N-ACETYLBACILLOSAMINE N-ACETYLTRANSFERASE"/>
    <property type="match status" value="1"/>
</dbReference>
<protein>
    <submittedName>
        <fullName evidence="5">Acetyltransferase</fullName>
    </submittedName>
</protein>
<dbReference type="Gene3D" id="3.40.50.20">
    <property type="match status" value="1"/>
</dbReference>
<organism evidence="5 6">
    <name type="scientific">Alkanindiges illinoisensis</name>
    <dbReference type="NCBI Taxonomy" id="197183"/>
    <lineage>
        <taxon>Bacteria</taxon>
        <taxon>Pseudomonadati</taxon>
        <taxon>Pseudomonadota</taxon>
        <taxon>Gammaproteobacteria</taxon>
        <taxon>Moraxellales</taxon>
        <taxon>Moraxellaceae</taxon>
        <taxon>Alkanindiges</taxon>
    </lineage>
</organism>
<dbReference type="InterPro" id="IPR050179">
    <property type="entry name" value="Trans_hexapeptide_repeat"/>
</dbReference>
<keyword evidence="6" id="KW-1185">Reference proteome</keyword>
<evidence type="ECO:0000313" key="6">
    <source>
        <dbReference type="Proteomes" id="UP000297834"/>
    </source>
</evidence>
<comment type="caution">
    <text evidence="5">The sequence shown here is derived from an EMBL/GenBank/DDBJ whole genome shotgun (WGS) entry which is preliminary data.</text>
</comment>
<dbReference type="Pfam" id="PF17836">
    <property type="entry name" value="PglD_N"/>
    <property type="match status" value="1"/>
</dbReference>
<name>A0A4Y7XBY0_9GAMM</name>
<dbReference type="SUPFAM" id="SSF51161">
    <property type="entry name" value="Trimeric LpxA-like enzymes"/>
    <property type="match status" value="1"/>
</dbReference>
<evidence type="ECO:0000259" key="4">
    <source>
        <dbReference type="Pfam" id="PF17836"/>
    </source>
</evidence>
<gene>
    <name evidence="5" type="ORF">E2B99_07315</name>
</gene>
<feature type="active site" description="Proton acceptor" evidence="2">
    <location>
        <position position="141"/>
    </location>
</feature>
<proteinExistence type="inferred from homology"/>
<dbReference type="PANTHER" id="PTHR43300">
    <property type="entry name" value="ACETYLTRANSFERASE"/>
    <property type="match status" value="1"/>
</dbReference>
<dbReference type="Proteomes" id="UP000297834">
    <property type="component" value="Unassembled WGS sequence"/>
</dbReference>